<proteinExistence type="predicted"/>
<name>A0A9E4K9G3_9GAMM</name>
<protein>
    <submittedName>
        <fullName evidence="1">Uncharacterized protein</fullName>
    </submittedName>
</protein>
<reference evidence="1" key="1">
    <citation type="journal article" date="2021" name="Proc. Natl. Acad. Sci. U.S.A.">
        <title>Global biogeography of chemosynthetic symbionts reveals both localized and globally distributed symbiont groups. .</title>
        <authorList>
            <person name="Osvatic J.T."/>
            <person name="Wilkins L.G.E."/>
            <person name="Leibrecht L."/>
            <person name="Leray M."/>
            <person name="Zauner S."/>
            <person name="Polzin J."/>
            <person name="Camacho Y."/>
            <person name="Gros O."/>
            <person name="van Gils J.A."/>
            <person name="Eisen J.A."/>
            <person name="Petersen J.M."/>
            <person name="Yuen B."/>
        </authorList>
    </citation>
    <scope>NUCLEOTIDE SEQUENCE</scope>
    <source>
        <strain evidence="1">MAGL173</strain>
    </source>
</reference>
<dbReference type="EMBL" id="JAEPDI010000026">
    <property type="protein sequence ID" value="MCG7941325.1"/>
    <property type="molecule type" value="Genomic_DNA"/>
</dbReference>
<dbReference type="Proteomes" id="UP000886687">
    <property type="component" value="Unassembled WGS sequence"/>
</dbReference>
<evidence type="ECO:0000313" key="2">
    <source>
        <dbReference type="Proteomes" id="UP000886687"/>
    </source>
</evidence>
<comment type="caution">
    <text evidence="1">The sequence shown here is derived from an EMBL/GenBank/DDBJ whole genome shotgun (WGS) entry which is preliminary data.</text>
</comment>
<organism evidence="1 2">
    <name type="scientific">Candidatus Thiodiazotropha lotti</name>
    <dbReference type="NCBI Taxonomy" id="2792787"/>
    <lineage>
        <taxon>Bacteria</taxon>
        <taxon>Pseudomonadati</taxon>
        <taxon>Pseudomonadota</taxon>
        <taxon>Gammaproteobacteria</taxon>
        <taxon>Chromatiales</taxon>
        <taxon>Sedimenticolaceae</taxon>
        <taxon>Candidatus Thiodiazotropha</taxon>
    </lineage>
</organism>
<sequence>MGSECRFAEGLIEMVATGEAVKIADDRVLELSRTLRWLQASGSYQARRISQLY</sequence>
<gene>
    <name evidence="1" type="ORF">JAZ04_21035</name>
</gene>
<accession>A0A9E4K9G3</accession>
<dbReference type="AlphaFoldDB" id="A0A9E4K9G3"/>
<evidence type="ECO:0000313" key="1">
    <source>
        <dbReference type="EMBL" id="MCG7941325.1"/>
    </source>
</evidence>